<protein>
    <submittedName>
        <fullName evidence="12">Peroxidase</fullName>
    </submittedName>
</protein>
<evidence type="ECO:0000313" key="13">
    <source>
        <dbReference type="Proteomes" id="UP000019754"/>
    </source>
</evidence>
<dbReference type="Pfam" id="PF04261">
    <property type="entry name" value="Dyp_perox_N"/>
    <property type="match status" value="1"/>
</dbReference>
<evidence type="ECO:0000256" key="8">
    <source>
        <dbReference type="ARBA" id="ARBA00025737"/>
    </source>
</evidence>
<name>A0A022KT83_9MICO</name>
<feature type="region of interest" description="Disordered" evidence="9">
    <location>
        <begin position="301"/>
        <end position="322"/>
    </location>
</feature>
<feature type="compositionally biased region" description="Basic and acidic residues" evidence="9">
    <location>
        <begin position="25"/>
        <end position="37"/>
    </location>
</feature>
<dbReference type="Proteomes" id="UP000019754">
    <property type="component" value="Unassembled WGS sequence"/>
</dbReference>
<sequence length="442" mass="47689">MTPRPDRDPLPDTGPRRHANPRPDNGPRPEADHDTRPGRRGLLLAGTAGASALGVGAAAIGLDRALRGSAPAPGMADHAEAPLHGQATLPFHGEHQSGVGTPAQASSTYLALDLREEVDRDGIIRMLRLLTDDAARLTQGRPALADTEPELATAPARLTVTFGFGPGLLERAGVEVPAWLAPLPAFEIDELQEEFCDGDLLLQVAADDPLTVSHTARMLLKDSRAFTSVRWVQQGFRRAHGTERPGVTQRNLFGQVDGTANPQLDSNHFDTVVWIDEGPFAGGTSMVIRRIRMDLDGWDEADPTAREQSTGTKLSNGAPLSGTDEFDHVDFEKRSEHGFPVIPEFAHMRRARGVDEGVHDEIFRRPYNYEAPPAPGSGALSESGQIFTSFQADLLGQFLPIQQRLADLDLLNLWTTPIGSAVFAIPPGCEEGQYVGQSVIEG</sequence>
<proteinExistence type="inferred from homology"/>
<feature type="compositionally biased region" description="Basic and acidic residues" evidence="9">
    <location>
        <begin position="1"/>
        <end position="10"/>
    </location>
</feature>
<dbReference type="AlphaFoldDB" id="A0A022KT83"/>
<keyword evidence="4" id="KW-0479">Metal-binding</keyword>
<keyword evidence="7" id="KW-0408">Iron</keyword>
<dbReference type="InterPro" id="IPR006314">
    <property type="entry name" value="Dyp_peroxidase"/>
</dbReference>
<dbReference type="GO" id="GO:0004601">
    <property type="term" value="F:peroxidase activity"/>
    <property type="evidence" value="ECO:0007669"/>
    <property type="project" value="UniProtKB-KW"/>
</dbReference>
<keyword evidence="6" id="KW-0560">Oxidoreductase</keyword>
<dbReference type="InterPro" id="IPR006311">
    <property type="entry name" value="TAT_signal"/>
</dbReference>
<evidence type="ECO:0000256" key="9">
    <source>
        <dbReference type="SAM" id="MobiDB-lite"/>
    </source>
</evidence>
<dbReference type="PANTHER" id="PTHR30521:SF4">
    <property type="entry name" value="DEFERROCHELATASE"/>
    <property type="match status" value="1"/>
</dbReference>
<feature type="compositionally biased region" description="Polar residues" evidence="9">
    <location>
        <begin position="306"/>
        <end position="315"/>
    </location>
</feature>
<dbReference type="RefSeq" id="WP_017823586.1">
    <property type="nucleotide sequence ID" value="NZ_AORC01000011.1"/>
</dbReference>
<dbReference type="PANTHER" id="PTHR30521">
    <property type="entry name" value="DEFERROCHELATASE/PEROXIDASE"/>
    <property type="match status" value="1"/>
</dbReference>
<dbReference type="PROSITE" id="PS51404">
    <property type="entry name" value="DYP_PEROXIDASE"/>
    <property type="match status" value="1"/>
</dbReference>
<dbReference type="HOGENOM" id="CLU_039488_1_2_11"/>
<evidence type="ECO:0000313" key="12">
    <source>
        <dbReference type="EMBL" id="EYT49014.1"/>
    </source>
</evidence>
<evidence type="ECO:0000256" key="2">
    <source>
        <dbReference type="ARBA" id="ARBA00022559"/>
    </source>
</evidence>
<comment type="caution">
    <text evidence="12">The sequence shown here is derived from an EMBL/GenBank/DDBJ whole genome shotgun (WGS) entry which is preliminary data.</text>
</comment>
<comment type="similarity">
    <text evidence="8">Belongs to the DyP-type peroxidase family.</text>
</comment>
<dbReference type="SUPFAM" id="SSF54909">
    <property type="entry name" value="Dimeric alpha+beta barrel"/>
    <property type="match status" value="1"/>
</dbReference>
<dbReference type="PROSITE" id="PS51318">
    <property type="entry name" value="TAT"/>
    <property type="match status" value="1"/>
</dbReference>
<evidence type="ECO:0000256" key="7">
    <source>
        <dbReference type="ARBA" id="ARBA00023004"/>
    </source>
</evidence>
<comment type="cofactor">
    <cofactor evidence="1">
        <name>heme b</name>
        <dbReference type="ChEBI" id="CHEBI:60344"/>
    </cofactor>
</comment>
<dbReference type="GO" id="GO:0005829">
    <property type="term" value="C:cytosol"/>
    <property type="evidence" value="ECO:0007669"/>
    <property type="project" value="TreeGrafter"/>
</dbReference>
<gene>
    <name evidence="12" type="ORF">D641_0110305</name>
</gene>
<dbReference type="NCBIfam" id="TIGR01413">
    <property type="entry name" value="Dyp_perox_fam"/>
    <property type="match status" value="1"/>
</dbReference>
<evidence type="ECO:0000259" key="11">
    <source>
        <dbReference type="Pfam" id="PF20628"/>
    </source>
</evidence>
<feature type="domain" description="Dyp-type peroxidase C-terminal" evidence="11">
    <location>
        <begin position="248"/>
        <end position="429"/>
    </location>
</feature>
<accession>A0A022KT83</accession>
<keyword evidence="5" id="KW-0732">Signal</keyword>
<evidence type="ECO:0000256" key="6">
    <source>
        <dbReference type="ARBA" id="ARBA00023002"/>
    </source>
</evidence>
<evidence type="ECO:0000256" key="5">
    <source>
        <dbReference type="ARBA" id="ARBA00022729"/>
    </source>
</evidence>
<reference evidence="12 13" key="1">
    <citation type="journal article" date="2013" name="Genome Announc.">
        <title>Draft genome sequence of an Actinobacterium, Brachybacterium muris strain UCD-AY4.</title>
        <authorList>
            <person name="Lo J.R."/>
            <person name="Lang J.M."/>
            <person name="Darling A.E."/>
            <person name="Eisen J.A."/>
            <person name="Coil D.A."/>
        </authorList>
    </citation>
    <scope>NUCLEOTIDE SEQUENCE [LARGE SCALE GENOMIC DNA]</scope>
    <source>
        <strain evidence="12 13">UCD-AY4</strain>
    </source>
</reference>
<dbReference type="InterPro" id="IPR011008">
    <property type="entry name" value="Dimeric_a/b-barrel"/>
</dbReference>
<dbReference type="InterPro" id="IPR048327">
    <property type="entry name" value="Dyp_perox_N"/>
</dbReference>
<dbReference type="Pfam" id="PF20628">
    <property type="entry name" value="Dyp_perox_C"/>
    <property type="match status" value="1"/>
</dbReference>
<dbReference type="GO" id="GO:0020037">
    <property type="term" value="F:heme binding"/>
    <property type="evidence" value="ECO:0007669"/>
    <property type="project" value="InterPro"/>
</dbReference>
<feature type="domain" description="Dyp-type peroxidase N-terminal" evidence="10">
    <location>
        <begin position="96"/>
        <end position="237"/>
    </location>
</feature>
<evidence type="ECO:0000256" key="4">
    <source>
        <dbReference type="ARBA" id="ARBA00022723"/>
    </source>
</evidence>
<keyword evidence="13" id="KW-1185">Reference proteome</keyword>
<dbReference type="EMBL" id="AORC01000011">
    <property type="protein sequence ID" value="EYT49014.1"/>
    <property type="molecule type" value="Genomic_DNA"/>
</dbReference>
<keyword evidence="2 12" id="KW-0575">Peroxidase</keyword>
<keyword evidence="3" id="KW-0349">Heme</keyword>
<evidence type="ECO:0000256" key="3">
    <source>
        <dbReference type="ARBA" id="ARBA00022617"/>
    </source>
</evidence>
<evidence type="ECO:0000259" key="10">
    <source>
        <dbReference type="Pfam" id="PF04261"/>
    </source>
</evidence>
<feature type="region of interest" description="Disordered" evidence="9">
    <location>
        <begin position="1"/>
        <end position="41"/>
    </location>
</feature>
<organism evidence="12 13">
    <name type="scientific">Brachybacterium muris UCD-AY4</name>
    <dbReference type="NCBI Taxonomy" id="1249481"/>
    <lineage>
        <taxon>Bacteria</taxon>
        <taxon>Bacillati</taxon>
        <taxon>Actinomycetota</taxon>
        <taxon>Actinomycetes</taxon>
        <taxon>Micrococcales</taxon>
        <taxon>Dermabacteraceae</taxon>
        <taxon>Brachybacterium</taxon>
    </lineage>
</organism>
<evidence type="ECO:0000256" key="1">
    <source>
        <dbReference type="ARBA" id="ARBA00001970"/>
    </source>
</evidence>
<dbReference type="GO" id="GO:0046872">
    <property type="term" value="F:metal ion binding"/>
    <property type="evidence" value="ECO:0007669"/>
    <property type="project" value="UniProtKB-KW"/>
</dbReference>
<dbReference type="InterPro" id="IPR048328">
    <property type="entry name" value="Dyp_perox_C"/>
</dbReference>
<dbReference type="STRING" id="1249481.D641_0110305"/>